<evidence type="ECO:0000259" key="2">
    <source>
        <dbReference type="PROSITE" id="PS50086"/>
    </source>
</evidence>
<feature type="region of interest" description="Disordered" evidence="1">
    <location>
        <begin position="389"/>
        <end position="441"/>
    </location>
</feature>
<dbReference type="PANTHER" id="PTHR13297">
    <property type="entry name" value="TBC1 DOMAIN FAMILY MEMBER 23-RELATED"/>
    <property type="match status" value="1"/>
</dbReference>
<feature type="region of interest" description="Disordered" evidence="1">
    <location>
        <begin position="218"/>
        <end position="250"/>
    </location>
</feature>
<feature type="compositionally biased region" description="Polar residues" evidence="1">
    <location>
        <begin position="1343"/>
        <end position="1356"/>
    </location>
</feature>
<evidence type="ECO:0000313" key="3">
    <source>
        <dbReference type="EMBL" id="CDJ39766.1"/>
    </source>
</evidence>
<feature type="region of interest" description="Disordered" evidence="1">
    <location>
        <begin position="138"/>
        <end position="165"/>
    </location>
</feature>
<dbReference type="SUPFAM" id="SSF47923">
    <property type="entry name" value="Ypt/Rab-GAP domain of gyp1p"/>
    <property type="match status" value="2"/>
</dbReference>
<feature type="region of interest" description="Disordered" evidence="1">
    <location>
        <begin position="1055"/>
        <end position="1074"/>
    </location>
</feature>
<feature type="compositionally biased region" description="Polar residues" evidence="1">
    <location>
        <begin position="355"/>
        <end position="365"/>
    </location>
</feature>
<feature type="compositionally biased region" description="Low complexity" evidence="1">
    <location>
        <begin position="1565"/>
        <end position="1577"/>
    </location>
</feature>
<sequence>MHGQQAVLVSGAKSTRSSDQRQLDQGLCVTVAGGGAASGAEDGEAPGALTQGTALTREHEGKDVGVSAGNACVVPTFVTCKSCSSKGPNSGATQDERLSFGSGSSSTRSSATLTRNGSNMCSLLIACSSTATSWTDSYAGGLDSNSSNRTDSDGSGGEGRDSSGAADIQQEVTLPKSCGLPPLSLLSQLILTPYEDSASEQLGHQKHVQQQVLLQEAESENAEGSNNTYQNASPADEQLRTPPSSRSPMEAAVKTAATVTASGAAKIVATTIAACVDEDFLRARSHPRRAEDSEETADVEALLQDFASRRGRKGVGCEGGEISKEGIRSFDSERESDQSRGARSDKWSHTGDELTGSSGNKSCPSHQDGFPDIVAGLPVQVDADKAHTASDMKTAAMQQLPQQQQQLPQEQRQQLEQLQKEQEQLGESSQREQQHQTEQQQRYVLQACDAGEPRGDAVKLSKHSRSSSLRSNSITGSTTSSSLQTPLSLEKNAAGALEKLVGSPLQQHQQKRHVGIAEEPSLAPLAGAVHLKLQSGDSDRGTYSFTDAGKEVSTAAETEATAAPVTDTDRAGGVTNMPLLNDSQEARVDDTTGAGTNGRNATPAAADEVGVEAAAAAKERLIGRLRLFKDGFPARLRCRIWLALLDVGDLGPLEMQRLSTAIQRTSLDEPNQRVIKSDVERTRAGLAVFRDAKTRRMMEQMLTFYCKSHGLKYKQGLNELLAPFLYLRTSEGGFDEAEAYCCFAAFVQRFLPAMFSDDDFTALQCAFHHFKLLLLYHDPTLATFLEQHFATPELYVTPWFLTLFSSKVQLPVLFVLWDGYLLEGDKVFFCYLSLAILITNRGILLRTEISQLPETLSKLSIDSISELKSLWRLAMELRQQTPLSFAHIFCAYQTGGQESHVQPLQQLESEGAFFMLPQEVLNHAYGRASKPLFHTCGASGSGRHCNDSKRSGVFSGVPRAFPSQQEVKIRQYGAFEASGSPGAPQAPPRWKVLLLDLRPQWQFEGGRLPPAIHVDALGDWKQTLPALVGAVDPATISEPTTNADATSMNAGNRSGALWSPTVEQAGSSGALEGRRLSRSRGARLLRSLKWRGHVEESNCPSAVEKGFALSAAEPPATSACMHNHGKRVPLRTRSAIHEAFAGYMQSAAASRRSWSCGTERTDHQQKWKVHIAANRHLNCRCMSEPLFEKDVGVPGWTNTPASEWIQSTVGRQHPSLAAAATFPRAAAERGDDESTVSELRSLKSHPLSLGPLAADADSPGSEHFADTPFSHAVSHSADGSLLPLVAPIRVEPTRAFTELDRFSSDSGMEHRLQITGPPYAQQRIEQQYHQQSHIEWQHRVQQRHWNPTQGQCQQHQMQEKGCRQSTGAPATVRSPGNALRHKDERNTSTSTNASSAARVEGSPQEEDKSGGPAGPSPDACTEHEIFCCTSFTPDENKKAYRIHRLQVPTHHVCLLTEDGTLDSDAVEIYHFLTRELALRWVSFVRGGYAACHWLAVQQQLELVDHTVNTCVLCYGEQKREKQLQRPVDNARQLGLPRRSRQSVLSRAWSSSTLASEANYSSPMIPASSHLHASSPSPGVDHVQQLRHQEPQHQPAGNTTARQGGGQGLNLGGILGAWRRLSSARSPRGSPWKGRKPTAVSAAATSRAMAPTMPSGDCTTASGDLCTDCIRGSNSTRSCKSGNSTDSSAVFSGCAPRREAPAALQLQRLSSSDEGRQCVSCGKPLAVGLHRKLSGSAATAAEDASLVAPAEAPAPQPQFQRWASLLSLPAHRLVLLRSPRRALEFFLETADVGRFPCFIEAVLQPPLHLLLEQLAVAEAVESVEQDASRSGSLPLIAYETRDTGQGPAGRGNSCINESNCSAATSPAIAVEMNLDSGVCGSPIALLSSIARRTSPAECPLQETSLMRRSLSLLLRCHSSTPVRSRLMNSYKEHGQQQQEQPASKVGSGGVSSKSSSCNSCHSTSDSAAVGISVTEGYEHLSSWLFNAPDKRLCEVIITPYRLVLVSGAHERHRKHQELQRKEHQQEQKHSQGEGEAGVADIVGMNRFPERGDGGSSEYQRKAQWKVVADLLGIRPSCHFQSDIQQQQNQQQQLQDSQTQQQRQQQQMLQRQADITWEQDDLVDFYSSMELGETHKITSRKNDPRLLCFYFNATKSQPLMILRFPDDVSAKGCIAHVRKMYRAYRMRRHEQQPQV</sequence>
<name>U6KP65_EIMTE</name>
<feature type="region of interest" description="Disordered" evidence="1">
    <location>
        <begin position="2012"/>
        <end position="2037"/>
    </location>
</feature>
<feature type="region of interest" description="Disordered" evidence="1">
    <location>
        <begin position="1564"/>
        <end position="1656"/>
    </location>
</feature>
<organism evidence="3 4">
    <name type="scientific">Eimeria tenella</name>
    <name type="common">Coccidian parasite</name>
    <dbReference type="NCBI Taxonomy" id="5802"/>
    <lineage>
        <taxon>Eukaryota</taxon>
        <taxon>Sar</taxon>
        <taxon>Alveolata</taxon>
        <taxon>Apicomplexa</taxon>
        <taxon>Conoidasida</taxon>
        <taxon>Coccidia</taxon>
        <taxon>Eucoccidiorida</taxon>
        <taxon>Eimeriorina</taxon>
        <taxon>Eimeriidae</taxon>
        <taxon>Eimeria</taxon>
    </lineage>
</organism>
<feature type="compositionally biased region" description="Basic and acidic residues" evidence="1">
    <location>
        <begin position="2015"/>
        <end position="2031"/>
    </location>
</feature>
<reference evidence="3" key="1">
    <citation type="submission" date="2013-10" db="EMBL/GenBank/DDBJ databases">
        <title>Genomic analysis of the causative agents of coccidiosis in chickens.</title>
        <authorList>
            <person name="Reid A.J."/>
            <person name="Blake D."/>
            <person name="Billington K."/>
            <person name="Browne H."/>
            <person name="Dunn M."/>
            <person name="Hung S."/>
            <person name="Kawahara F."/>
            <person name="Miranda-Saavedra D."/>
            <person name="Mourier T."/>
            <person name="Nagra H."/>
            <person name="Otto T.D."/>
            <person name="Rawlings N."/>
            <person name="Sanchez A."/>
            <person name="Sanders M."/>
            <person name="Subramaniam C."/>
            <person name="Tay Y."/>
            <person name="Dear P."/>
            <person name="Doerig C."/>
            <person name="Gruber A."/>
            <person name="Parkinson J."/>
            <person name="Shirley M."/>
            <person name="Wan K.L."/>
            <person name="Berriman M."/>
            <person name="Tomley F."/>
            <person name="Pain A."/>
        </authorList>
    </citation>
    <scope>NUCLEOTIDE SEQUENCE [LARGE SCALE GENOMIC DNA]</scope>
    <source>
        <strain evidence="3">Houghton</strain>
    </source>
</reference>
<reference evidence="3" key="2">
    <citation type="submission" date="2013-10" db="EMBL/GenBank/DDBJ databases">
        <authorList>
            <person name="Aslett M."/>
        </authorList>
    </citation>
    <scope>NUCLEOTIDE SEQUENCE [LARGE SCALE GENOMIC DNA]</scope>
    <source>
        <strain evidence="3">Houghton</strain>
    </source>
</reference>
<keyword evidence="4" id="KW-1185">Reference proteome</keyword>
<feature type="compositionally biased region" description="Basic and acidic residues" evidence="1">
    <location>
        <begin position="418"/>
        <end position="435"/>
    </location>
</feature>
<dbReference type="InterPro" id="IPR039755">
    <property type="entry name" value="TBC1D23"/>
</dbReference>
<dbReference type="Pfam" id="PF00566">
    <property type="entry name" value="RabGAP-TBC"/>
    <property type="match status" value="1"/>
</dbReference>
<dbReference type="EMBL" id="HG674657">
    <property type="protein sequence ID" value="CDJ39766.1"/>
    <property type="molecule type" value="Genomic_DNA"/>
</dbReference>
<dbReference type="GeneID" id="25254064"/>
<proteinExistence type="predicted"/>
<feature type="compositionally biased region" description="Low complexity" evidence="1">
    <location>
        <begin position="466"/>
        <end position="486"/>
    </location>
</feature>
<dbReference type="VEuPathDB" id="ToxoDB:ETH_00024770"/>
<feature type="compositionally biased region" description="Low complexity" evidence="1">
    <location>
        <begin position="218"/>
        <end position="227"/>
    </location>
</feature>
<dbReference type="GO" id="GO:0005802">
    <property type="term" value="C:trans-Golgi network"/>
    <property type="evidence" value="ECO:0007669"/>
    <property type="project" value="TreeGrafter"/>
</dbReference>
<dbReference type="PROSITE" id="PS50086">
    <property type="entry name" value="TBC_RABGAP"/>
    <property type="match status" value="1"/>
</dbReference>
<dbReference type="SMART" id="SM00164">
    <property type="entry name" value="TBC"/>
    <property type="match status" value="1"/>
</dbReference>
<accession>U6KP65</accession>
<dbReference type="Proteomes" id="UP000030747">
    <property type="component" value="Unassembled WGS sequence"/>
</dbReference>
<evidence type="ECO:0000256" key="1">
    <source>
        <dbReference type="SAM" id="MobiDB-lite"/>
    </source>
</evidence>
<feature type="region of interest" description="Disordered" evidence="1">
    <location>
        <begin position="1338"/>
        <end position="1417"/>
    </location>
</feature>
<dbReference type="GO" id="GO:0099041">
    <property type="term" value="P:vesicle tethering to Golgi"/>
    <property type="evidence" value="ECO:0007669"/>
    <property type="project" value="TreeGrafter"/>
</dbReference>
<dbReference type="GO" id="GO:0042147">
    <property type="term" value="P:retrograde transport, endosome to Golgi"/>
    <property type="evidence" value="ECO:0007669"/>
    <property type="project" value="InterPro"/>
</dbReference>
<feature type="compositionally biased region" description="Gly residues" evidence="1">
    <location>
        <begin position="1602"/>
        <end position="1614"/>
    </location>
</feature>
<feature type="compositionally biased region" description="Basic and acidic residues" evidence="1">
    <location>
        <begin position="321"/>
        <end position="352"/>
    </location>
</feature>
<protein>
    <submittedName>
        <fullName evidence="3">TBCK protein kinase, related</fullName>
    </submittedName>
</protein>
<feature type="region of interest" description="Disordered" evidence="1">
    <location>
        <begin position="1928"/>
        <end position="1960"/>
    </location>
</feature>
<feature type="region of interest" description="Disordered" evidence="1">
    <location>
        <begin position="454"/>
        <end position="486"/>
    </location>
</feature>
<feature type="region of interest" description="Disordered" evidence="1">
    <location>
        <begin position="82"/>
        <end position="114"/>
    </location>
</feature>
<dbReference type="GO" id="GO:0005829">
    <property type="term" value="C:cytosol"/>
    <property type="evidence" value="ECO:0007669"/>
    <property type="project" value="GOC"/>
</dbReference>
<dbReference type="OMA" id="CFYFNAT"/>
<dbReference type="Gene3D" id="1.10.8.270">
    <property type="entry name" value="putative rabgap domain of human tbc1 domain family member 14 like domains"/>
    <property type="match status" value="1"/>
</dbReference>
<feature type="compositionally biased region" description="Low complexity" evidence="1">
    <location>
        <begin position="1387"/>
        <end position="1397"/>
    </location>
</feature>
<feature type="region of interest" description="Disordered" evidence="1">
    <location>
        <begin position="312"/>
        <end position="371"/>
    </location>
</feature>
<dbReference type="RefSeq" id="XP_013230519.1">
    <property type="nucleotide sequence ID" value="XM_013375065.1"/>
</dbReference>
<feature type="compositionally biased region" description="Low complexity" evidence="1">
    <location>
        <begin position="1636"/>
        <end position="1653"/>
    </location>
</feature>
<dbReference type="Gene3D" id="1.10.472.80">
    <property type="entry name" value="Ypt/Rab-GAP domain of gyp1p, domain 3"/>
    <property type="match status" value="1"/>
</dbReference>
<dbReference type="PANTHER" id="PTHR13297:SF5">
    <property type="entry name" value="TBC1 DOMAIN FAMILY MEMBER 23"/>
    <property type="match status" value="1"/>
</dbReference>
<feature type="compositionally biased region" description="Low complexity" evidence="1">
    <location>
        <begin position="99"/>
        <end position="114"/>
    </location>
</feature>
<feature type="region of interest" description="Disordered" evidence="1">
    <location>
        <begin position="2081"/>
        <end position="2104"/>
    </location>
</feature>
<keyword evidence="3" id="KW-0808">Transferase</keyword>
<dbReference type="InterPro" id="IPR000195">
    <property type="entry name" value="Rab-GAP-TBC_dom"/>
</dbReference>
<dbReference type="GO" id="GO:0016301">
    <property type="term" value="F:kinase activity"/>
    <property type="evidence" value="ECO:0007669"/>
    <property type="project" value="UniProtKB-KW"/>
</dbReference>
<keyword evidence="3" id="KW-0418">Kinase</keyword>
<feature type="compositionally biased region" description="Low complexity" evidence="1">
    <location>
        <begin position="1949"/>
        <end position="1960"/>
    </location>
</feature>
<feature type="compositionally biased region" description="Low complexity" evidence="1">
    <location>
        <begin position="398"/>
        <end position="417"/>
    </location>
</feature>
<gene>
    <name evidence="3" type="ORF">ETH_00024770</name>
</gene>
<feature type="region of interest" description="Disordered" evidence="1">
    <location>
        <begin position="1"/>
        <end position="21"/>
    </location>
</feature>
<feature type="domain" description="Rab-GAP TBC" evidence="2">
    <location>
        <begin position="631"/>
        <end position="824"/>
    </location>
</feature>
<dbReference type="VEuPathDB" id="ToxoDB:ETH2_0911400"/>
<dbReference type="OrthoDB" id="1668230at2759"/>
<dbReference type="InterPro" id="IPR035969">
    <property type="entry name" value="Rab-GAP_TBC_sf"/>
</dbReference>
<evidence type="ECO:0000313" key="4">
    <source>
        <dbReference type="Proteomes" id="UP000030747"/>
    </source>
</evidence>
<feature type="compositionally biased region" description="Polar residues" evidence="1">
    <location>
        <begin position="82"/>
        <end position="93"/>
    </location>
</feature>